<reference evidence="1" key="1">
    <citation type="submission" date="2021-06" db="EMBL/GenBank/DDBJ databases">
        <authorList>
            <person name="Kallberg Y."/>
            <person name="Tangrot J."/>
            <person name="Rosling A."/>
        </authorList>
    </citation>
    <scope>NUCLEOTIDE SEQUENCE</scope>
    <source>
        <strain evidence="1">28 12/20/2015</strain>
    </source>
</reference>
<organism evidence="1 2">
    <name type="scientific">Cetraspora pellucida</name>
    <dbReference type="NCBI Taxonomy" id="1433469"/>
    <lineage>
        <taxon>Eukaryota</taxon>
        <taxon>Fungi</taxon>
        <taxon>Fungi incertae sedis</taxon>
        <taxon>Mucoromycota</taxon>
        <taxon>Glomeromycotina</taxon>
        <taxon>Glomeromycetes</taxon>
        <taxon>Diversisporales</taxon>
        <taxon>Gigasporaceae</taxon>
        <taxon>Cetraspora</taxon>
    </lineage>
</organism>
<dbReference type="Proteomes" id="UP000789366">
    <property type="component" value="Unassembled WGS sequence"/>
</dbReference>
<protein>
    <submittedName>
        <fullName evidence="1">17791_t:CDS:1</fullName>
    </submittedName>
</protein>
<evidence type="ECO:0000313" key="2">
    <source>
        <dbReference type="Proteomes" id="UP000789366"/>
    </source>
</evidence>
<keyword evidence="2" id="KW-1185">Reference proteome</keyword>
<name>A0ACA9NAQ6_9GLOM</name>
<sequence>MYPPVGVENTFQGAPISLGVWIGFELKNFLYKTEHLHNALCYYRFNYLKEKIGSFVVIYKAGVQSAKWTHKIAFIV</sequence>
<gene>
    <name evidence="1" type="ORF">SPELUC_LOCUS8695</name>
</gene>
<comment type="caution">
    <text evidence="1">The sequence shown here is derived from an EMBL/GenBank/DDBJ whole genome shotgun (WGS) entry which is preliminary data.</text>
</comment>
<dbReference type="EMBL" id="CAJVPW010013393">
    <property type="protein sequence ID" value="CAG8644624.1"/>
    <property type="molecule type" value="Genomic_DNA"/>
</dbReference>
<evidence type="ECO:0000313" key="1">
    <source>
        <dbReference type="EMBL" id="CAG8644624.1"/>
    </source>
</evidence>
<proteinExistence type="predicted"/>
<accession>A0ACA9NAQ6</accession>